<reference evidence="2" key="1">
    <citation type="submission" date="2012-11" db="EMBL/GenBank/DDBJ databases">
        <authorList>
            <person name="Lucero-Rivera Y.E."/>
            <person name="Tovar-Ramirez D."/>
        </authorList>
    </citation>
    <scope>NUCLEOTIDE SEQUENCE [LARGE SCALE GENOMIC DNA]</scope>
    <source>
        <strain evidence="2">Araruama</strain>
    </source>
</reference>
<sequence>PSDFITTYSEHLFDNRQAITWPTFGCITFPFELVADFGRGISRTPSIWWHRINFYLKALFCYNNFCIYPDEKNAHLVNDKLKNNTQFAETPELTDKRCLGRQIADAIFGLFELAVGLGTTPVVDSFGTGSWDMMKRRTEIMFTKAMPLDSDYKNLTKYCELRQGAMKMFLDQLKGKHELEITLVAHSMGTIVANKIIREWPSIRFSRIIYMGAACSIEDFSNSFKFYIEKNKKNQIK</sequence>
<name>A0A1V1NR04_9BACT</name>
<organism evidence="1 2">
    <name type="scientific">Candidatus Magnetoglobus multicellularis str. Araruama</name>
    <dbReference type="NCBI Taxonomy" id="890399"/>
    <lineage>
        <taxon>Bacteria</taxon>
        <taxon>Pseudomonadati</taxon>
        <taxon>Thermodesulfobacteriota</taxon>
        <taxon>Desulfobacteria</taxon>
        <taxon>Desulfobacterales</taxon>
        <taxon>Desulfobacteraceae</taxon>
        <taxon>Candidatus Magnetoglobus</taxon>
    </lineage>
</organism>
<protein>
    <submittedName>
        <fullName evidence="1">Uncharacterized protein</fullName>
    </submittedName>
</protein>
<dbReference type="InterPro" id="IPR029058">
    <property type="entry name" value="AB_hydrolase_fold"/>
</dbReference>
<dbReference type="Proteomes" id="UP000189670">
    <property type="component" value="Unassembled WGS sequence"/>
</dbReference>
<evidence type="ECO:0000313" key="1">
    <source>
        <dbReference type="EMBL" id="ETR65009.1"/>
    </source>
</evidence>
<dbReference type="AlphaFoldDB" id="A0A1V1NR04"/>
<feature type="non-terminal residue" evidence="1">
    <location>
        <position position="237"/>
    </location>
</feature>
<accession>A0A1V1NR04</accession>
<dbReference type="EMBL" id="ATBP01003323">
    <property type="protein sequence ID" value="ETR65009.1"/>
    <property type="molecule type" value="Genomic_DNA"/>
</dbReference>
<feature type="non-terminal residue" evidence="1">
    <location>
        <position position="1"/>
    </location>
</feature>
<gene>
    <name evidence="1" type="ORF">OMM_14965</name>
</gene>
<comment type="caution">
    <text evidence="1">The sequence shown here is derived from an EMBL/GenBank/DDBJ whole genome shotgun (WGS) entry which is preliminary data.</text>
</comment>
<dbReference type="SUPFAM" id="SSF53474">
    <property type="entry name" value="alpha/beta-Hydrolases"/>
    <property type="match status" value="1"/>
</dbReference>
<evidence type="ECO:0000313" key="2">
    <source>
        <dbReference type="Proteomes" id="UP000189670"/>
    </source>
</evidence>
<proteinExistence type="predicted"/>